<accession>L1I531</accession>
<keyword evidence="4" id="KW-1185">Reference proteome</keyword>
<dbReference type="Proteomes" id="UP000011087">
    <property type="component" value="Unassembled WGS sequence"/>
</dbReference>
<evidence type="ECO:0000256" key="1">
    <source>
        <dbReference type="SAM" id="MobiDB-lite"/>
    </source>
</evidence>
<evidence type="ECO:0000313" key="3">
    <source>
        <dbReference type="EnsemblProtists" id="EKX30960"/>
    </source>
</evidence>
<dbReference type="KEGG" id="gtt:GUITHDRAFT_122834"/>
<dbReference type="GeneID" id="17287680"/>
<evidence type="ECO:0000313" key="4">
    <source>
        <dbReference type="Proteomes" id="UP000011087"/>
    </source>
</evidence>
<protein>
    <submittedName>
        <fullName evidence="2 3">Uncharacterized protein</fullName>
    </submittedName>
</protein>
<dbReference type="RefSeq" id="XP_005817940.1">
    <property type="nucleotide sequence ID" value="XM_005817883.1"/>
</dbReference>
<reference evidence="4" key="2">
    <citation type="submission" date="2012-11" db="EMBL/GenBank/DDBJ databases">
        <authorList>
            <person name="Kuo A."/>
            <person name="Curtis B.A."/>
            <person name="Tanifuji G."/>
            <person name="Burki F."/>
            <person name="Gruber A."/>
            <person name="Irimia M."/>
            <person name="Maruyama S."/>
            <person name="Arias M.C."/>
            <person name="Ball S.G."/>
            <person name="Gile G.H."/>
            <person name="Hirakawa Y."/>
            <person name="Hopkins J.F."/>
            <person name="Rensing S.A."/>
            <person name="Schmutz J."/>
            <person name="Symeonidi A."/>
            <person name="Elias M."/>
            <person name="Eveleigh R.J."/>
            <person name="Herman E.K."/>
            <person name="Klute M.J."/>
            <person name="Nakayama T."/>
            <person name="Obornik M."/>
            <person name="Reyes-Prieto A."/>
            <person name="Armbrust E.V."/>
            <person name="Aves S.J."/>
            <person name="Beiko R.G."/>
            <person name="Coutinho P."/>
            <person name="Dacks J.B."/>
            <person name="Durnford D.G."/>
            <person name="Fast N.M."/>
            <person name="Green B.R."/>
            <person name="Grisdale C."/>
            <person name="Hempe F."/>
            <person name="Henrissat B."/>
            <person name="Hoppner M.P."/>
            <person name="Ishida K.-I."/>
            <person name="Kim E."/>
            <person name="Koreny L."/>
            <person name="Kroth P.G."/>
            <person name="Liu Y."/>
            <person name="Malik S.-B."/>
            <person name="Maier U.G."/>
            <person name="McRose D."/>
            <person name="Mock T."/>
            <person name="Neilson J.A."/>
            <person name="Onodera N.T."/>
            <person name="Poole A.M."/>
            <person name="Pritham E.J."/>
            <person name="Richards T.A."/>
            <person name="Rocap G."/>
            <person name="Roy S.W."/>
            <person name="Sarai C."/>
            <person name="Schaack S."/>
            <person name="Shirato S."/>
            <person name="Slamovits C.H."/>
            <person name="Spencer D.F."/>
            <person name="Suzuki S."/>
            <person name="Worden A.Z."/>
            <person name="Zauner S."/>
            <person name="Barry K."/>
            <person name="Bell C."/>
            <person name="Bharti A.K."/>
            <person name="Crow J.A."/>
            <person name="Grimwood J."/>
            <person name="Kramer R."/>
            <person name="Lindquist E."/>
            <person name="Lucas S."/>
            <person name="Salamov A."/>
            <person name="McFadden G.I."/>
            <person name="Lane C.E."/>
            <person name="Keeling P.J."/>
            <person name="Gray M.W."/>
            <person name="Grigoriev I.V."/>
            <person name="Archibald J.M."/>
        </authorList>
    </citation>
    <scope>NUCLEOTIDE SEQUENCE</scope>
    <source>
        <strain evidence="4">CCMP2712</strain>
    </source>
</reference>
<proteinExistence type="predicted"/>
<feature type="compositionally biased region" description="Polar residues" evidence="1">
    <location>
        <begin position="441"/>
        <end position="455"/>
    </location>
</feature>
<name>L1I531_GUITC</name>
<dbReference type="HOGENOM" id="CLU_034254_0_0_1"/>
<organism evidence="2">
    <name type="scientific">Guillardia theta (strain CCMP2712)</name>
    <name type="common">Cryptophyte</name>
    <dbReference type="NCBI Taxonomy" id="905079"/>
    <lineage>
        <taxon>Eukaryota</taxon>
        <taxon>Cryptophyceae</taxon>
        <taxon>Pyrenomonadales</taxon>
        <taxon>Geminigeraceae</taxon>
        <taxon>Guillardia</taxon>
    </lineage>
</organism>
<reference evidence="2 4" key="1">
    <citation type="journal article" date="2012" name="Nature">
        <title>Algal genomes reveal evolutionary mosaicism and the fate of nucleomorphs.</title>
        <authorList>
            <consortium name="DOE Joint Genome Institute"/>
            <person name="Curtis B.A."/>
            <person name="Tanifuji G."/>
            <person name="Burki F."/>
            <person name="Gruber A."/>
            <person name="Irimia M."/>
            <person name="Maruyama S."/>
            <person name="Arias M.C."/>
            <person name="Ball S.G."/>
            <person name="Gile G.H."/>
            <person name="Hirakawa Y."/>
            <person name="Hopkins J.F."/>
            <person name="Kuo A."/>
            <person name="Rensing S.A."/>
            <person name="Schmutz J."/>
            <person name="Symeonidi A."/>
            <person name="Elias M."/>
            <person name="Eveleigh R.J."/>
            <person name="Herman E.K."/>
            <person name="Klute M.J."/>
            <person name="Nakayama T."/>
            <person name="Obornik M."/>
            <person name="Reyes-Prieto A."/>
            <person name="Armbrust E.V."/>
            <person name="Aves S.J."/>
            <person name="Beiko R.G."/>
            <person name="Coutinho P."/>
            <person name="Dacks J.B."/>
            <person name="Durnford D.G."/>
            <person name="Fast N.M."/>
            <person name="Green B.R."/>
            <person name="Grisdale C.J."/>
            <person name="Hempel F."/>
            <person name="Henrissat B."/>
            <person name="Hoppner M.P."/>
            <person name="Ishida K."/>
            <person name="Kim E."/>
            <person name="Koreny L."/>
            <person name="Kroth P.G."/>
            <person name="Liu Y."/>
            <person name="Malik S.B."/>
            <person name="Maier U.G."/>
            <person name="McRose D."/>
            <person name="Mock T."/>
            <person name="Neilson J.A."/>
            <person name="Onodera N.T."/>
            <person name="Poole A.M."/>
            <person name="Pritham E.J."/>
            <person name="Richards T.A."/>
            <person name="Rocap G."/>
            <person name="Roy S.W."/>
            <person name="Sarai C."/>
            <person name="Schaack S."/>
            <person name="Shirato S."/>
            <person name="Slamovits C.H."/>
            <person name="Spencer D.F."/>
            <person name="Suzuki S."/>
            <person name="Worden A.Z."/>
            <person name="Zauner S."/>
            <person name="Barry K."/>
            <person name="Bell C."/>
            <person name="Bharti A.K."/>
            <person name="Crow J.A."/>
            <person name="Grimwood J."/>
            <person name="Kramer R."/>
            <person name="Lindquist E."/>
            <person name="Lucas S."/>
            <person name="Salamov A."/>
            <person name="McFadden G.I."/>
            <person name="Lane C.E."/>
            <person name="Keeling P.J."/>
            <person name="Gray M.W."/>
            <person name="Grigoriev I.V."/>
            <person name="Archibald J.M."/>
        </authorList>
    </citation>
    <scope>NUCLEOTIDE SEQUENCE</scope>
    <source>
        <strain evidence="2 4">CCMP2712</strain>
    </source>
</reference>
<dbReference type="AlphaFoldDB" id="L1I531"/>
<dbReference type="EMBL" id="JH993432">
    <property type="protein sequence ID" value="EKX30960.1"/>
    <property type="molecule type" value="Genomic_DNA"/>
</dbReference>
<dbReference type="EnsemblProtists" id="EKX30960">
    <property type="protein sequence ID" value="EKX30960"/>
    <property type="gene ID" value="GUITHDRAFT_122834"/>
</dbReference>
<feature type="region of interest" description="Disordered" evidence="1">
    <location>
        <begin position="435"/>
        <end position="455"/>
    </location>
</feature>
<sequence>MFASCLIPSVSARKKKKRDDKGLVVPSFMFGARVKPDAGNFKNVYGRLITYGEMPLTCDEKAFQKQLVKSWVDLRASASKLLQEVEKSDFSSDDYLRALARIETRASLLTRHAMIRSRQEAVRRLSVKLNHIVRLLYQPHADREVLWLLSLKVAKLVEDIEFLPCFKEPERSTLKKEIGMAIDLADAIASSSHALEKERLNYDQERAKKLAKSVKQHRDESERAEYEKKKRAEHFRLRTFQWKGGRRIDEALKVVDKGYKVWAGGWSPLSRSTDSILEALCDARAVLWQLHRKLKAEEAELLFEQMDFACCKLEVADVSRELRREVQAWKRSKMEGLQQKQSKAMDWKSMCSHSLVHRRERIVKYVKKQLLHLGGAADVVIGLEDFDFDLDLSFFDDLDIMEGFTDDLISIPLDMPEGHGEFSLNAAEDVELEAEAPGTDRLQTLRSKRLSQSVR</sequence>
<dbReference type="PaxDb" id="55529-EKX30960"/>
<evidence type="ECO:0000313" key="2">
    <source>
        <dbReference type="EMBL" id="EKX30960.1"/>
    </source>
</evidence>
<gene>
    <name evidence="2" type="ORF">GUITHDRAFT_122834</name>
</gene>
<reference evidence="3" key="3">
    <citation type="submission" date="2015-06" db="UniProtKB">
        <authorList>
            <consortium name="EnsemblProtists"/>
        </authorList>
    </citation>
    <scope>IDENTIFICATION</scope>
</reference>